<dbReference type="AlphaFoldDB" id="A0AAI9NF14"/>
<name>A0AAI9NF14_BORPT</name>
<evidence type="ECO:0000313" key="3">
    <source>
        <dbReference type="Proteomes" id="UP000018679"/>
    </source>
</evidence>
<organism evidence="2 3">
    <name type="scientific">Bordetella pertussis CHLA-26</name>
    <dbReference type="NCBI Taxonomy" id="1331284"/>
    <lineage>
        <taxon>Bacteria</taxon>
        <taxon>Pseudomonadati</taxon>
        <taxon>Pseudomonadota</taxon>
        <taxon>Betaproteobacteria</taxon>
        <taxon>Burkholderiales</taxon>
        <taxon>Alcaligenaceae</taxon>
        <taxon>Bordetella</taxon>
    </lineage>
</organism>
<feature type="transmembrane region" description="Helical" evidence="1">
    <location>
        <begin position="36"/>
        <end position="52"/>
    </location>
</feature>
<evidence type="ECO:0000256" key="1">
    <source>
        <dbReference type="SAM" id="Phobius"/>
    </source>
</evidence>
<evidence type="ECO:0000313" key="2">
    <source>
        <dbReference type="EMBL" id="ETH31376.1"/>
    </source>
</evidence>
<dbReference type="Proteomes" id="UP000018679">
    <property type="component" value="Unassembled WGS sequence"/>
</dbReference>
<keyword evidence="1" id="KW-0472">Membrane</keyword>
<gene>
    <name evidence="2" type="ORF">L566_1640</name>
</gene>
<dbReference type="EMBL" id="AXSB02000019">
    <property type="protein sequence ID" value="ETH31376.1"/>
    <property type="molecule type" value="Genomic_DNA"/>
</dbReference>
<proteinExistence type="predicted"/>
<sequence>MIVGESLVGVLLAAVIGATGDEAPLAVVGAGFGPTAEWLGFVVFAAVAVWIYRRVVRTRPEQA</sequence>
<reference evidence="2 3" key="1">
    <citation type="journal article" date="2013" name="Genome Announc.">
        <title>Genome Sequences of 28 Bordetella pertussis U.S. Outbreak Strains Dating from 2010 to 2012.</title>
        <authorList>
            <person name="Harvill E.T."/>
            <person name="Goodfield L.L."/>
            <person name="Ivanov Y."/>
            <person name="Meyer J.A."/>
            <person name="Newth C."/>
            <person name="Cassiday P."/>
            <person name="Tondella M.L."/>
            <person name="Liao P."/>
            <person name="Zimmerman J."/>
            <person name="Meert K."/>
            <person name="Wessel D."/>
            <person name="Berger J."/>
            <person name="Dean J.M."/>
            <person name="Holubkov R."/>
            <person name="Burr J."/>
            <person name="Liu T."/>
            <person name="Brinkac L."/>
            <person name="Kim M."/>
            <person name="Losada L."/>
        </authorList>
    </citation>
    <scope>NUCLEOTIDE SEQUENCE [LARGE SCALE GENOMIC DNA]</scope>
    <source>
        <strain evidence="2 3">CHLA-26</strain>
    </source>
</reference>
<accession>A0AAI9NF14</accession>
<keyword evidence="1" id="KW-1133">Transmembrane helix</keyword>
<comment type="caution">
    <text evidence="2">The sequence shown here is derived from an EMBL/GenBank/DDBJ whole genome shotgun (WGS) entry which is preliminary data.</text>
</comment>
<keyword evidence="1" id="KW-0812">Transmembrane</keyword>
<protein>
    <submittedName>
        <fullName evidence="2">Uncharacterized protein</fullName>
    </submittedName>
</protein>